<dbReference type="AlphaFoldDB" id="A0A6J5JP60"/>
<evidence type="ECO:0000313" key="1">
    <source>
        <dbReference type="EMBL" id="CAB3973190.1"/>
    </source>
</evidence>
<gene>
    <name evidence="1" type="ORF">BCO9919_05644</name>
</gene>
<protein>
    <submittedName>
        <fullName evidence="1">Uncharacterized protein</fullName>
    </submittedName>
</protein>
<reference evidence="1 2" key="1">
    <citation type="submission" date="2020-04" db="EMBL/GenBank/DDBJ databases">
        <authorList>
            <person name="Depoorter E."/>
        </authorList>
    </citation>
    <scope>NUCLEOTIDE SEQUENCE [LARGE SCALE GENOMIC DNA]</scope>
    <source>
        <strain evidence="1 2">BCC0132</strain>
    </source>
</reference>
<organism evidence="1 2">
    <name type="scientific">Burkholderia cenocepacia</name>
    <dbReference type="NCBI Taxonomy" id="95486"/>
    <lineage>
        <taxon>Bacteria</taxon>
        <taxon>Pseudomonadati</taxon>
        <taxon>Pseudomonadota</taxon>
        <taxon>Betaproteobacteria</taxon>
        <taxon>Burkholderiales</taxon>
        <taxon>Burkholderiaceae</taxon>
        <taxon>Burkholderia</taxon>
        <taxon>Burkholderia cepacia complex</taxon>
    </lineage>
</organism>
<proteinExistence type="predicted"/>
<dbReference type="Proteomes" id="UP000494322">
    <property type="component" value="Unassembled WGS sequence"/>
</dbReference>
<sequence length="156" mass="15983">MAAPRCLSFSEAFQDNMSALHMPAPTTLFATLQTAVASVSTMMGALKTLGPDATVAELLGATTKLEVATVMGAILGSVYQGAVIGSLMVATDAASACGIGKHGSNLSLAVAQWGARHHLAVHPLIMAQILRHPEVLAPGPHSYLGLKANTAIRGAR</sequence>
<name>A0A6J5JP60_9BURK</name>
<accession>A0A6J5JP60</accession>
<evidence type="ECO:0000313" key="2">
    <source>
        <dbReference type="Proteomes" id="UP000494322"/>
    </source>
</evidence>
<dbReference type="RefSeq" id="WP_244115288.1">
    <property type="nucleotide sequence ID" value="NZ_CABWIK020000045.1"/>
</dbReference>
<dbReference type="EMBL" id="CABWIK020000045">
    <property type="protein sequence ID" value="CAB3973190.1"/>
    <property type="molecule type" value="Genomic_DNA"/>
</dbReference>